<dbReference type="Gene3D" id="2.20.200.10">
    <property type="entry name" value="Outer membrane efflux proteins (OEP)"/>
    <property type="match status" value="1"/>
</dbReference>
<dbReference type="Proteomes" id="UP000198824">
    <property type="component" value="Unassembled WGS sequence"/>
</dbReference>
<dbReference type="Gene3D" id="1.20.1600.10">
    <property type="entry name" value="Outer membrane efflux proteins (OEP)"/>
    <property type="match status" value="1"/>
</dbReference>
<accession>A0A1I6KJC2</accession>
<dbReference type="PANTHER" id="PTHR30203">
    <property type="entry name" value="OUTER MEMBRANE CATION EFFLUX PROTEIN"/>
    <property type="match status" value="1"/>
</dbReference>
<feature type="signal peptide" evidence="2">
    <location>
        <begin position="1"/>
        <end position="24"/>
    </location>
</feature>
<dbReference type="PANTHER" id="PTHR30203:SF25">
    <property type="entry name" value="OUTER MEMBRANE PROTEIN-RELATED"/>
    <property type="match status" value="1"/>
</dbReference>
<evidence type="ECO:0000313" key="4">
    <source>
        <dbReference type="Proteomes" id="UP000198824"/>
    </source>
</evidence>
<dbReference type="NCBIfam" id="TIGR01845">
    <property type="entry name" value="outer_NodT"/>
    <property type="match status" value="1"/>
</dbReference>
<dbReference type="OrthoDB" id="7181739at2"/>
<dbReference type="PROSITE" id="PS51257">
    <property type="entry name" value="PROKAR_LIPOPROTEIN"/>
    <property type="match status" value="1"/>
</dbReference>
<dbReference type="SUPFAM" id="SSF56954">
    <property type="entry name" value="Outer membrane efflux proteins (OEP)"/>
    <property type="match status" value="1"/>
</dbReference>
<evidence type="ECO:0000256" key="2">
    <source>
        <dbReference type="RuleBase" id="RU362097"/>
    </source>
</evidence>
<keyword evidence="2" id="KW-1134">Transmembrane beta strand</keyword>
<organism evidence="3 4">
    <name type="scientific">Sphingomonas jatrophae</name>
    <dbReference type="NCBI Taxonomy" id="1166337"/>
    <lineage>
        <taxon>Bacteria</taxon>
        <taxon>Pseudomonadati</taxon>
        <taxon>Pseudomonadota</taxon>
        <taxon>Alphaproteobacteria</taxon>
        <taxon>Sphingomonadales</taxon>
        <taxon>Sphingomonadaceae</taxon>
        <taxon>Sphingomonas</taxon>
    </lineage>
</organism>
<keyword evidence="2" id="KW-0472">Membrane</keyword>
<dbReference type="AlphaFoldDB" id="A0A1I6KJC2"/>
<dbReference type="InterPro" id="IPR003423">
    <property type="entry name" value="OMP_efflux"/>
</dbReference>
<dbReference type="STRING" id="1166337.SAMN05192580_1804"/>
<reference evidence="3 4" key="1">
    <citation type="submission" date="2016-10" db="EMBL/GenBank/DDBJ databases">
        <authorList>
            <person name="de Groot N.N."/>
        </authorList>
    </citation>
    <scope>NUCLEOTIDE SEQUENCE [LARGE SCALE GENOMIC DNA]</scope>
    <source>
        <strain evidence="3 4">S5-249</strain>
    </source>
</reference>
<keyword evidence="4" id="KW-1185">Reference proteome</keyword>
<evidence type="ECO:0000256" key="1">
    <source>
        <dbReference type="ARBA" id="ARBA00007613"/>
    </source>
</evidence>
<evidence type="ECO:0000313" key="3">
    <source>
        <dbReference type="EMBL" id="SFR91342.1"/>
    </source>
</evidence>
<keyword evidence="2 3" id="KW-0449">Lipoprotein</keyword>
<dbReference type="GO" id="GO:0015562">
    <property type="term" value="F:efflux transmembrane transporter activity"/>
    <property type="evidence" value="ECO:0007669"/>
    <property type="project" value="InterPro"/>
</dbReference>
<proteinExistence type="inferred from homology"/>
<dbReference type="EMBL" id="FOZG01000001">
    <property type="protein sequence ID" value="SFR91342.1"/>
    <property type="molecule type" value="Genomic_DNA"/>
</dbReference>
<dbReference type="Pfam" id="PF02321">
    <property type="entry name" value="OEP"/>
    <property type="match status" value="2"/>
</dbReference>
<dbReference type="GO" id="GO:0005886">
    <property type="term" value="C:plasma membrane"/>
    <property type="evidence" value="ECO:0007669"/>
    <property type="project" value="UniProtKB-SubCell"/>
</dbReference>
<dbReference type="InterPro" id="IPR010131">
    <property type="entry name" value="MdtP/NodT-like"/>
</dbReference>
<dbReference type="RefSeq" id="WP_093313414.1">
    <property type="nucleotide sequence ID" value="NZ_FOZG01000001.1"/>
</dbReference>
<keyword evidence="2" id="KW-0732">Signal</keyword>
<protein>
    <submittedName>
        <fullName evidence="3">Efflux transporter, outer membrane factor (OMF) lipoprotein, NodT family</fullName>
    </submittedName>
</protein>
<sequence>MRRFTPPALLALALAGCTTGPDYAGPPPAAPNAAAGGAFRRAGDGLTTAEPVLARWWEALGDPTLNALEARALAANPDIAVASARLRQARAEFRTQRANRLPNVNASALYAHARVPGLDLGSEEEGGGGGGGTSSLNVYNLGFDSSWEVDLFGGTARAIEAARAGADAAEARLADAQVSLTASVAEAYLNLRDRQARFALNQAIIARQEQALALTRQRLAAGTVTQAEVERLVQALDGSRADITPLRAQRDSYLDLLATLTGTEPGVEDAALGTVQPVPLPPEQVAIGDPAALLQRRPDIRAAERTLAADTARIGQARAARFPRLSFMGIVGIGGSRLTDLTKLDDLAAIAAPQLSWGFLDFGRNRARITKAEAVRDESEARYRGAVLTALRDAEGALSRFGASRVTLASLARAERSAGAVASLARQRYAAGTGTLIEQLEAEQRQMQAEQALIQARANLTLSYVAIAKALGLGWDRMDAGGVPAGDQAAKMR</sequence>
<name>A0A1I6KJC2_9SPHN</name>
<keyword evidence="2" id="KW-0812">Transmembrane</keyword>
<comment type="subcellular location">
    <subcellularLocation>
        <location evidence="2">Cell membrane</location>
        <topology evidence="2">Lipid-anchor</topology>
    </subcellularLocation>
</comment>
<gene>
    <name evidence="3" type="ORF">SAMN05192580_1804</name>
</gene>
<keyword evidence="2" id="KW-0564">Palmitate</keyword>
<comment type="similarity">
    <text evidence="1 2">Belongs to the outer membrane factor (OMF) (TC 1.B.17) family.</text>
</comment>
<feature type="chain" id="PRO_5011332917" evidence="2">
    <location>
        <begin position="25"/>
        <end position="493"/>
    </location>
</feature>